<dbReference type="AlphaFoldDB" id="A0A918BTE4"/>
<name>A0A918BTE4_9ACTN</name>
<evidence type="ECO:0000256" key="2">
    <source>
        <dbReference type="SAM" id="Phobius"/>
    </source>
</evidence>
<reference evidence="3" key="2">
    <citation type="submission" date="2020-09" db="EMBL/GenBank/DDBJ databases">
        <authorList>
            <person name="Sun Q."/>
            <person name="Ohkuma M."/>
        </authorList>
    </citation>
    <scope>NUCLEOTIDE SEQUENCE</scope>
    <source>
        <strain evidence="3">JCM 4403</strain>
    </source>
</reference>
<organism evidence="3 4">
    <name type="scientific">Streptomyces pilosus</name>
    <dbReference type="NCBI Taxonomy" id="28893"/>
    <lineage>
        <taxon>Bacteria</taxon>
        <taxon>Bacillati</taxon>
        <taxon>Actinomycetota</taxon>
        <taxon>Actinomycetes</taxon>
        <taxon>Kitasatosporales</taxon>
        <taxon>Streptomycetaceae</taxon>
        <taxon>Streptomyces</taxon>
    </lineage>
</organism>
<evidence type="ECO:0000313" key="4">
    <source>
        <dbReference type="Proteomes" id="UP000656732"/>
    </source>
</evidence>
<accession>A0A918BTE4</accession>
<reference evidence="3" key="1">
    <citation type="journal article" date="2014" name="Int. J. Syst. Evol. Microbiol.">
        <title>Complete genome sequence of Corynebacterium casei LMG S-19264T (=DSM 44701T), isolated from a smear-ripened cheese.</title>
        <authorList>
            <consortium name="US DOE Joint Genome Institute (JGI-PGF)"/>
            <person name="Walter F."/>
            <person name="Albersmeier A."/>
            <person name="Kalinowski J."/>
            <person name="Ruckert C."/>
        </authorList>
    </citation>
    <scope>NUCLEOTIDE SEQUENCE</scope>
    <source>
        <strain evidence="3">JCM 4403</strain>
    </source>
</reference>
<protein>
    <submittedName>
        <fullName evidence="3">Uncharacterized protein</fullName>
    </submittedName>
</protein>
<evidence type="ECO:0000256" key="1">
    <source>
        <dbReference type="SAM" id="MobiDB-lite"/>
    </source>
</evidence>
<feature type="transmembrane region" description="Helical" evidence="2">
    <location>
        <begin position="12"/>
        <end position="34"/>
    </location>
</feature>
<keyword evidence="2" id="KW-0472">Membrane</keyword>
<evidence type="ECO:0000313" key="3">
    <source>
        <dbReference type="EMBL" id="GGQ88568.1"/>
    </source>
</evidence>
<sequence>MVSMDTTHTQALIGMLAVLGLLALMVLPAVFGIVHDRRIDRQLRRAGACPKGPHTAAGPSRPARDAVLRRTARAA</sequence>
<feature type="region of interest" description="Disordered" evidence="1">
    <location>
        <begin position="46"/>
        <end position="75"/>
    </location>
</feature>
<proteinExistence type="predicted"/>
<dbReference type="EMBL" id="BMTU01000007">
    <property type="protein sequence ID" value="GGQ88568.1"/>
    <property type="molecule type" value="Genomic_DNA"/>
</dbReference>
<gene>
    <name evidence="3" type="ORF">GCM10010280_39630</name>
</gene>
<keyword evidence="2" id="KW-0812">Transmembrane</keyword>
<keyword evidence="2" id="KW-1133">Transmembrane helix</keyword>
<keyword evidence="4" id="KW-1185">Reference proteome</keyword>
<dbReference type="Proteomes" id="UP000656732">
    <property type="component" value="Unassembled WGS sequence"/>
</dbReference>
<comment type="caution">
    <text evidence="3">The sequence shown here is derived from an EMBL/GenBank/DDBJ whole genome shotgun (WGS) entry which is preliminary data.</text>
</comment>